<comment type="caution">
    <text evidence="3">The sequence shown here is derived from an EMBL/GenBank/DDBJ whole genome shotgun (WGS) entry which is preliminary data.</text>
</comment>
<evidence type="ECO:0000313" key="4">
    <source>
        <dbReference type="Proteomes" id="UP001165160"/>
    </source>
</evidence>
<feature type="signal peptide" evidence="2">
    <location>
        <begin position="1"/>
        <end position="30"/>
    </location>
</feature>
<name>A0A9W7BR90_9STRA</name>
<protein>
    <submittedName>
        <fullName evidence="3">Uncharacterized protein</fullName>
    </submittedName>
</protein>
<sequence>MMPRFGTTFCSYLLLLLPLLLAFATSPCLAYPSSSQSSSTYSLLARLLLEPLASSPPAPPSSVADLEKTLSTVDSKILKSFDGTIRFLKTTISDDSKPIVSEGYANASPFRPHRIADRNVAVLLSNLVLEGDFGRPEDTCTASIDVKPPPGNDEDDEESGDAEERKITATINVYKGTGSRYQKINNVLTSYNTNYAKTSSSKNLTIIECSVAGDDVDVCRWCLKGLNVGRYKVSEGPYKLLQKQMEGAESEEGETVLKNLVDMIEGDDNVLIVGRGAGGSLASILTSSLTSTIPTGGNQTKLFSSRPPVISGFGVGCIPSVSANVACPHFSNFVVGDDLLTRLSLENLEELRKRIGKGSTGVGTGFRKKTKGLVLPGRTFYLAPRNKGKHDVREVKESGKDVRADTIWKVRTIVVRENLMKHGKMAENWTEDGLVVDVRLTK</sequence>
<dbReference type="Proteomes" id="UP001165160">
    <property type="component" value="Unassembled WGS sequence"/>
</dbReference>
<dbReference type="EMBL" id="BRXX01000135">
    <property type="protein sequence ID" value="GMH93106.1"/>
    <property type="molecule type" value="Genomic_DNA"/>
</dbReference>
<keyword evidence="4" id="KW-1185">Reference proteome</keyword>
<evidence type="ECO:0000256" key="1">
    <source>
        <dbReference type="SAM" id="MobiDB-lite"/>
    </source>
</evidence>
<feature type="region of interest" description="Disordered" evidence="1">
    <location>
        <begin position="139"/>
        <end position="164"/>
    </location>
</feature>
<dbReference type="AlphaFoldDB" id="A0A9W7BR90"/>
<feature type="chain" id="PRO_5040745432" evidence="2">
    <location>
        <begin position="31"/>
        <end position="442"/>
    </location>
</feature>
<organism evidence="3 4">
    <name type="scientific">Triparma verrucosa</name>
    <dbReference type="NCBI Taxonomy" id="1606542"/>
    <lineage>
        <taxon>Eukaryota</taxon>
        <taxon>Sar</taxon>
        <taxon>Stramenopiles</taxon>
        <taxon>Ochrophyta</taxon>
        <taxon>Bolidophyceae</taxon>
        <taxon>Parmales</taxon>
        <taxon>Triparmaceae</taxon>
        <taxon>Triparma</taxon>
    </lineage>
</organism>
<reference evidence="4" key="1">
    <citation type="journal article" date="2023" name="Commun. Biol.">
        <title>Genome analysis of Parmales, the sister group of diatoms, reveals the evolutionary specialization of diatoms from phago-mixotrophs to photoautotrophs.</title>
        <authorList>
            <person name="Ban H."/>
            <person name="Sato S."/>
            <person name="Yoshikawa S."/>
            <person name="Yamada K."/>
            <person name="Nakamura Y."/>
            <person name="Ichinomiya M."/>
            <person name="Sato N."/>
            <person name="Blanc-Mathieu R."/>
            <person name="Endo H."/>
            <person name="Kuwata A."/>
            <person name="Ogata H."/>
        </authorList>
    </citation>
    <scope>NUCLEOTIDE SEQUENCE [LARGE SCALE GENOMIC DNA]</scope>
    <source>
        <strain evidence="4">NIES 3699</strain>
    </source>
</reference>
<evidence type="ECO:0000313" key="3">
    <source>
        <dbReference type="EMBL" id="GMH93106.1"/>
    </source>
</evidence>
<keyword evidence="2" id="KW-0732">Signal</keyword>
<accession>A0A9W7BR90</accession>
<evidence type="ECO:0000256" key="2">
    <source>
        <dbReference type="SAM" id="SignalP"/>
    </source>
</evidence>
<proteinExistence type="predicted"/>
<gene>
    <name evidence="3" type="ORF">TrVE_jg8475</name>
</gene>
<feature type="compositionally biased region" description="Acidic residues" evidence="1">
    <location>
        <begin position="152"/>
        <end position="161"/>
    </location>
</feature>